<dbReference type="EMBL" id="ATNM01000018">
    <property type="protein sequence ID" value="EPR71369.1"/>
    <property type="molecule type" value="Genomic_DNA"/>
</dbReference>
<protein>
    <submittedName>
        <fullName evidence="1">TonB-dependent receptor</fullName>
    </submittedName>
</protein>
<proteinExistence type="predicted"/>
<evidence type="ECO:0000313" key="1">
    <source>
        <dbReference type="EMBL" id="EPR71369.1"/>
    </source>
</evidence>
<evidence type="ECO:0000313" key="2">
    <source>
        <dbReference type="Proteomes" id="UP000014974"/>
    </source>
</evidence>
<dbReference type="eggNOG" id="COG4771">
    <property type="taxonomic scope" value="Bacteria"/>
</dbReference>
<comment type="caution">
    <text evidence="1">The sequence shown here is derived from an EMBL/GenBank/DDBJ whole genome shotgun (WGS) entry which is preliminary data.</text>
</comment>
<accession>S7WX58</accession>
<dbReference type="STRING" id="641524.ADICYQ_0447"/>
<keyword evidence="1" id="KW-0675">Receptor</keyword>
<reference evidence="1 2" key="1">
    <citation type="journal article" date="2013" name="Genome Announc.">
        <title>Draft Genome Sequence of Cyclobacterium qasimii Strain M12-11BT, Isolated from Arctic Marine Sediment.</title>
        <authorList>
            <person name="Shivaji S."/>
            <person name="Ara S."/>
            <person name="Singh A."/>
            <person name="Kumar Pinnaka A."/>
        </authorList>
    </citation>
    <scope>NUCLEOTIDE SEQUENCE [LARGE SCALE GENOMIC DNA]</scope>
    <source>
        <strain evidence="1 2">M12-11B</strain>
    </source>
</reference>
<sequence length="59" mass="7008">MFMTTLAAHEINAQIRPIDESFIRLNKVQWDLAEIFRKVEKSTDYKFVLPEEILDKNPN</sequence>
<organism evidence="1 2">
    <name type="scientific">Cyclobacterium qasimii M12-11B</name>
    <dbReference type="NCBI Taxonomy" id="641524"/>
    <lineage>
        <taxon>Bacteria</taxon>
        <taxon>Pseudomonadati</taxon>
        <taxon>Bacteroidota</taxon>
        <taxon>Cytophagia</taxon>
        <taxon>Cytophagales</taxon>
        <taxon>Cyclobacteriaceae</taxon>
        <taxon>Cyclobacterium</taxon>
    </lineage>
</organism>
<name>S7WX58_9BACT</name>
<gene>
    <name evidence="1" type="ORF">ADICYQ_0447</name>
</gene>
<dbReference type="AlphaFoldDB" id="S7WX58"/>
<dbReference type="Proteomes" id="UP000014974">
    <property type="component" value="Unassembled WGS sequence"/>
</dbReference>